<evidence type="ECO:0000259" key="4">
    <source>
        <dbReference type="PROSITE" id="PS50932"/>
    </source>
</evidence>
<evidence type="ECO:0000256" key="1">
    <source>
        <dbReference type="ARBA" id="ARBA00023015"/>
    </source>
</evidence>
<dbReference type="GO" id="GO:0000976">
    <property type="term" value="F:transcription cis-regulatory region binding"/>
    <property type="evidence" value="ECO:0007669"/>
    <property type="project" value="TreeGrafter"/>
</dbReference>
<dbReference type="EMBL" id="SSSM01000001">
    <property type="protein sequence ID" value="THG33293.1"/>
    <property type="molecule type" value="Genomic_DNA"/>
</dbReference>
<dbReference type="CDD" id="cd06267">
    <property type="entry name" value="PBP1_LacI_sugar_binding-like"/>
    <property type="match status" value="1"/>
</dbReference>
<keyword evidence="2" id="KW-0238">DNA-binding</keyword>
<dbReference type="Gene3D" id="3.40.50.2300">
    <property type="match status" value="2"/>
</dbReference>
<dbReference type="PANTHER" id="PTHR30146">
    <property type="entry name" value="LACI-RELATED TRANSCRIPTIONAL REPRESSOR"/>
    <property type="match status" value="1"/>
</dbReference>
<comment type="caution">
    <text evidence="5">The sequence shown here is derived from an EMBL/GenBank/DDBJ whole genome shotgun (WGS) entry which is preliminary data.</text>
</comment>
<evidence type="ECO:0000313" key="5">
    <source>
        <dbReference type="EMBL" id="THG33293.1"/>
    </source>
</evidence>
<sequence>MGESLPAHNDTTVGGTPAIPTQKDVALLAGVSPITVSRTLAGGKNVRPDVQQRVIDAVRQLDYLPNENARNLRPGQQSGLIGVAITNLSNPFYGTFALGVEEVVAERGRYILLGSTAESASRESDLVGNFLSRRVEGLIVIPAGEPAPRRWVRRLGSVPIVVAARELPDADVDTVLMDDLSTGRRLTEDLLQQGHRRIAFIGNIVTVSAHRHRYEGFESTMRNGGAAVDKRLVRGVTADVEDARTHARSFLDLAHPPTAIISANNRISVGVLAEFRRRLDAGASADELPLLAAFDDLELAGLLRVPVRVYGSDPRELGRTAARLLFERLDGDADGPRRHLIVGDRMVSTS</sequence>
<dbReference type="PROSITE" id="PS50932">
    <property type="entry name" value="HTH_LACI_2"/>
    <property type="match status" value="1"/>
</dbReference>
<dbReference type="SUPFAM" id="SSF53822">
    <property type="entry name" value="Periplasmic binding protein-like I"/>
    <property type="match status" value="1"/>
</dbReference>
<dbReference type="GO" id="GO:0003700">
    <property type="term" value="F:DNA-binding transcription factor activity"/>
    <property type="evidence" value="ECO:0007669"/>
    <property type="project" value="TreeGrafter"/>
</dbReference>
<dbReference type="InterPro" id="IPR001761">
    <property type="entry name" value="Peripla_BP/Lac1_sug-bd_dom"/>
</dbReference>
<name>A0A4S4FRL1_9MICO</name>
<dbReference type="AlphaFoldDB" id="A0A4S4FRL1"/>
<organism evidence="5 6">
    <name type="scientific">Naasia lichenicola</name>
    <dbReference type="NCBI Taxonomy" id="2565933"/>
    <lineage>
        <taxon>Bacteria</taxon>
        <taxon>Bacillati</taxon>
        <taxon>Actinomycetota</taxon>
        <taxon>Actinomycetes</taxon>
        <taxon>Micrococcales</taxon>
        <taxon>Microbacteriaceae</taxon>
        <taxon>Naasia</taxon>
    </lineage>
</organism>
<dbReference type="Proteomes" id="UP000309133">
    <property type="component" value="Unassembled WGS sequence"/>
</dbReference>
<dbReference type="InterPro" id="IPR028082">
    <property type="entry name" value="Peripla_BP_I"/>
</dbReference>
<keyword evidence="3" id="KW-0804">Transcription</keyword>
<evidence type="ECO:0000256" key="2">
    <source>
        <dbReference type="ARBA" id="ARBA00023125"/>
    </source>
</evidence>
<dbReference type="Pfam" id="PF00356">
    <property type="entry name" value="LacI"/>
    <property type="match status" value="1"/>
</dbReference>
<keyword evidence="6" id="KW-1185">Reference proteome</keyword>
<dbReference type="PANTHER" id="PTHR30146:SF109">
    <property type="entry name" value="HTH-TYPE TRANSCRIPTIONAL REGULATOR GALS"/>
    <property type="match status" value="1"/>
</dbReference>
<protein>
    <submittedName>
        <fullName evidence="5">LacI family transcriptional regulator</fullName>
    </submittedName>
</protein>
<accession>A0A4S4FRL1</accession>
<proteinExistence type="predicted"/>
<dbReference type="Pfam" id="PF00532">
    <property type="entry name" value="Peripla_BP_1"/>
    <property type="match status" value="1"/>
</dbReference>
<keyword evidence="1" id="KW-0805">Transcription regulation</keyword>
<dbReference type="Gene3D" id="1.10.260.40">
    <property type="entry name" value="lambda repressor-like DNA-binding domains"/>
    <property type="match status" value="1"/>
</dbReference>
<dbReference type="SUPFAM" id="SSF47413">
    <property type="entry name" value="lambda repressor-like DNA-binding domains"/>
    <property type="match status" value="1"/>
</dbReference>
<gene>
    <name evidence="5" type="ORF">E6C64_02775</name>
</gene>
<reference evidence="5 6" key="1">
    <citation type="submission" date="2019-04" db="EMBL/GenBank/DDBJ databases">
        <authorList>
            <person name="Jiang L."/>
        </authorList>
    </citation>
    <scope>NUCLEOTIDE SEQUENCE [LARGE SCALE GENOMIC DNA]</scope>
    <source>
        <strain evidence="5 6">YIM 131853</strain>
    </source>
</reference>
<dbReference type="InterPro" id="IPR000843">
    <property type="entry name" value="HTH_LacI"/>
</dbReference>
<feature type="domain" description="HTH lacI-type" evidence="4">
    <location>
        <begin position="20"/>
        <end position="74"/>
    </location>
</feature>
<dbReference type="InterPro" id="IPR010982">
    <property type="entry name" value="Lambda_DNA-bd_dom_sf"/>
</dbReference>
<dbReference type="SMART" id="SM00354">
    <property type="entry name" value="HTH_LACI"/>
    <property type="match status" value="1"/>
</dbReference>
<dbReference type="CDD" id="cd01392">
    <property type="entry name" value="HTH_LacI"/>
    <property type="match status" value="1"/>
</dbReference>
<dbReference type="OrthoDB" id="3595338at2"/>
<evidence type="ECO:0000256" key="3">
    <source>
        <dbReference type="ARBA" id="ARBA00023163"/>
    </source>
</evidence>
<evidence type="ECO:0000313" key="6">
    <source>
        <dbReference type="Proteomes" id="UP000309133"/>
    </source>
</evidence>